<dbReference type="EMBL" id="MU001842">
    <property type="protein sequence ID" value="KAF2796011.1"/>
    <property type="molecule type" value="Genomic_DNA"/>
</dbReference>
<dbReference type="PROSITE" id="PS50828">
    <property type="entry name" value="SMR"/>
    <property type="match status" value="1"/>
</dbReference>
<evidence type="ECO:0000256" key="7">
    <source>
        <dbReference type="ARBA" id="ARBA00022927"/>
    </source>
</evidence>
<keyword evidence="8 11" id="KW-1133">Transmembrane helix</keyword>
<dbReference type="InterPro" id="IPR036063">
    <property type="entry name" value="Smr_dom_sf"/>
</dbReference>
<keyword evidence="6" id="KW-0931">ER-Golgi transport</keyword>
<dbReference type="InterPro" id="IPR002625">
    <property type="entry name" value="Smr_dom"/>
</dbReference>
<keyword evidence="5" id="KW-0256">Endoplasmic reticulum</keyword>
<evidence type="ECO:0000256" key="8">
    <source>
        <dbReference type="ARBA" id="ARBA00022989"/>
    </source>
</evidence>
<protein>
    <submittedName>
        <fullName evidence="13">DUF1771-domain-containing protein</fullName>
    </submittedName>
</protein>
<keyword evidence="4 11" id="KW-0812">Transmembrane</keyword>
<dbReference type="GO" id="GO:0005789">
    <property type="term" value="C:endoplasmic reticulum membrane"/>
    <property type="evidence" value="ECO:0007669"/>
    <property type="project" value="UniProtKB-SubCell"/>
</dbReference>
<feature type="region of interest" description="Disordered" evidence="10">
    <location>
        <begin position="1"/>
        <end position="20"/>
    </location>
</feature>
<gene>
    <name evidence="13" type="ORF">K505DRAFT_406635</name>
</gene>
<dbReference type="InterPro" id="IPR019150">
    <property type="entry name" value="Vesicle_transport_protein_Use1"/>
</dbReference>
<proteinExistence type="inferred from homology"/>
<dbReference type="OrthoDB" id="3231855at2759"/>
<dbReference type="Proteomes" id="UP000799757">
    <property type="component" value="Unassembled WGS sequence"/>
</dbReference>
<comment type="similarity">
    <text evidence="2">Belongs to the USE1 family.</text>
</comment>
<feature type="region of interest" description="Disordered" evidence="10">
    <location>
        <begin position="104"/>
        <end position="134"/>
    </location>
</feature>
<keyword evidence="14" id="KW-1185">Reference proteome</keyword>
<dbReference type="Pfam" id="PF08590">
    <property type="entry name" value="DUF1771"/>
    <property type="match status" value="1"/>
</dbReference>
<dbReference type="SMART" id="SM00463">
    <property type="entry name" value="SMR"/>
    <property type="match status" value="1"/>
</dbReference>
<evidence type="ECO:0000256" key="4">
    <source>
        <dbReference type="ARBA" id="ARBA00022692"/>
    </source>
</evidence>
<keyword evidence="7" id="KW-0653">Protein transport</keyword>
<evidence type="ECO:0000256" key="1">
    <source>
        <dbReference type="ARBA" id="ARBA00004163"/>
    </source>
</evidence>
<evidence type="ECO:0000256" key="11">
    <source>
        <dbReference type="SAM" id="Phobius"/>
    </source>
</evidence>
<feature type="domain" description="Smr" evidence="12">
    <location>
        <begin position="407"/>
        <end position="482"/>
    </location>
</feature>
<dbReference type="InterPro" id="IPR013899">
    <property type="entry name" value="DUF1771"/>
</dbReference>
<dbReference type="PANTHER" id="PTHR47417:SF1">
    <property type="entry name" value="SMR DOMAIN-CONTAINING PROTEIN YPL199C"/>
    <property type="match status" value="1"/>
</dbReference>
<name>A0A6A6XHY2_9PLEO</name>
<evidence type="ECO:0000256" key="2">
    <source>
        <dbReference type="ARBA" id="ARBA00007891"/>
    </source>
</evidence>
<accession>A0A6A6XHY2</accession>
<keyword evidence="9 11" id="KW-0472">Membrane</keyword>
<feature type="region of interest" description="Disordered" evidence="10">
    <location>
        <begin position="307"/>
        <end position="327"/>
    </location>
</feature>
<dbReference type="AlphaFoldDB" id="A0A6A6XHY2"/>
<feature type="transmembrane region" description="Helical" evidence="11">
    <location>
        <begin position="280"/>
        <end position="304"/>
    </location>
</feature>
<evidence type="ECO:0000256" key="9">
    <source>
        <dbReference type="ARBA" id="ARBA00023136"/>
    </source>
</evidence>
<evidence type="ECO:0000259" key="12">
    <source>
        <dbReference type="PROSITE" id="PS50828"/>
    </source>
</evidence>
<evidence type="ECO:0000256" key="5">
    <source>
        <dbReference type="ARBA" id="ARBA00022824"/>
    </source>
</evidence>
<evidence type="ECO:0000313" key="14">
    <source>
        <dbReference type="Proteomes" id="UP000799757"/>
    </source>
</evidence>
<dbReference type="CDD" id="cd15860">
    <property type="entry name" value="SNARE_USE1"/>
    <property type="match status" value="1"/>
</dbReference>
<evidence type="ECO:0000256" key="6">
    <source>
        <dbReference type="ARBA" id="ARBA00022892"/>
    </source>
</evidence>
<keyword evidence="3" id="KW-0813">Transport</keyword>
<dbReference type="Gene3D" id="3.30.1370.110">
    <property type="match status" value="1"/>
</dbReference>
<feature type="region of interest" description="Disordered" evidence="10">
    <location>
        <begin position="163"/>
        <end position="192"/>
    </location>
</feature>
<sequence length="557" mass="61245">MSSATRPRSPAPSGFPDPTSVNLNRLLSRLEQTVLLEPSPLLRKSSYERTRVGANIEHARTLLLNLEHTSATISSKSKKTALQNDLQHKRDLIKQLNQRLSELAQLDDSSSEGSVDSDEEDQDRFPSYAPRVQADAGIEVTGTGGEGNEAFQDAARNLTSQLRRRGGAQDKEDTATATGNALFPSKPTTTVDPSLAQSEAVLSHNRSEQENLTSSLLDMAKQLKQQSLQFGSTLEADKGIVDRTVESLDNNMLGMEAAGQRMGTLRRMTEGRGWWARMKLYALIFGLWVVAFLIVFKFLVPWSLAPSTHSTNPSPWPRKCSTLNHSSNDTEAEYDRLRALAREEAGKRSSCFDRAHQAYSSGDGARAHELSEEGKRHAAAMDKYNNQARDYIFRANNSEGRVGSDTIDLHGLYVEEAEDVLEERIRAARQQGQTHLHVIVGKGNHSTGHVQKIKPRVEQVCRELGLQYKTEANEGRMYINLQGGSADSPPQPHAPQYGGGQHSGGGYPGQHGGQQHGGQSHGGQHGGQQQQDDEIEQLVKKGLPRLFKALKGCCIVM</sequence>
<dbReference type="InterPro" id="IPR053020">
    <property type="entry name" value="Smr_domain_protein"/>
</dbReference>
<reference evidence="13" key="1">
    <citation type="journal article" date="2020" name="Stud. Mycol.">
        <title>101 Dothideomycetes genomes: a test case for predicting lifestyles and emergence of pathogens.</title>
        <authorList>
            <person name="Haridas S."/>
            <person name="Albert R."/>
            <person name="Binder M."/>
            <person name="Bloem J."/>
            <person name="Labutti K."/>
            <person name="Salamov A."/>
            <person name="Andreopoulos B."/>
            <person name="Baker S."/>
            <person name="Barry K."/>
            <person name="Bills G."/>
            <person name="Bluhm B."/>
            <person name="Cannon C."/>
            <person name="Castanera R."/>
            <person name="Culley D."/>
            <person name="Daum C."/>
            <person name="Ezra D."/>
            <person name="Gonzalez J."/>
            <person name="Henrissat B."/>
            <person name="Kuo A."/>
            <person name="Liang C."/>
            <person name="Lipzen A."/>
            <person name="Lutzoni F."/>
            <person name="Magnuson J."/>
            <person name="Mondo S."/>
            <person name="Nolan M."/>
            <person name="Ohm R."/>
            <person name="Pangilinan J."/>
            <person name="Park H.-J."/>
            <person name="Ramirez L."/>
            <person name="Alfaro M."/>
            <person name="Sun H."/>
            <person name="Tritt A."/>
            <person name="Yoshinaga Y."/>
            <person name="Zwiers L.-H."/>
            <person name="Turgeon B."/>
            <person name="Goodwin S."/>
            <person name="Spatafora J."/>
            <person name="Crous P."/>
            <person name="Grigoriev I."/>
        </authorList>
    </citation>
    <scope>NUCLEOTIDE SEQUENCE</scope>
    <source>
        <strain evidence="13">CBS 109.77</strain>
    </source>
</reference>
<dbReference type="Pfam" id="PF09753">
    <property type="entry name" value="Use1"/>
    <property type="match status" value="1"/>
</dbReference>
<dbReference type="SUPFAM" id="SSF160443">
    <property type="entry name" value="SMR domain-like"/>
    <property type="match status" value="1"/>
</dbReference>
<dbReference type="PANTHER" id="PTHR47417">
    <property type="entry name" value="SMR DOMAIN-CONTAINING PROTEIN YPL199C"/>
    <property type="match status" value="1"/>
</dbReference>
<feature type="region of interest" description="Disordered" evidence="10">
    <location>
        <begin position="480"/>
        <end position="532"/>
    </location>
</feature>
<evidence type="ECO:0000256" key="3">
    <source>
        <dbReference type="ARBA" id="ARBA00022448"/>
    </source>
</evidence>
<comment type="subcellular location">
    <subcellularLocation>
        <location evidence="1">Endoplasmic reticulum membrane</location>
        <topology evidence="1">Single-pass type IV membrane protein</topology>
    </subcellularLocation>
</comment>
<evidence type="ECO:0000256" key="10">
    <source>
        <dbReference type="SAM" id="MobiDB-lite"/>
    </source>
</evidence>
<organism evidence="13 14">
    <name type="scientific">Melanomma pulvis-pyrius CBS 109.77</name>
    <dbReference type="NCBI Taxonomy" id="1314802"/>
    <lineage>
        <taxon>Eukaryota</taxon>
        <taxon>Fungi</taxon>
        <taxon>Dikarya</taxon>
        <taxon>Ascomycota</taxon>
        <taxon>Pezizomycotina</taxon>
        <taxon>Dothideomycetes</taxon>
        <taxon>Pleosporomycetidae</taxon>
        <taxon>Pleosporales</taxon>
        <taxon>Melanommataceae</taxon>
        <taxon>Melanomma</taxon>
    </lineage>
</organism>
<dbReference type="GO" id="GO:0015031">
    <property type="term" value="P:protein transport"/>
    <property type="evidence" value="ECO:0007669"/>
    <property type="project" value="UniProtKB-KW"/>
</dbReference>
<feature type="compositionally biased region" description="Gly residues" evidence="10">
    <location>
        <begin position="497"/>
        <end position="526"/>
    </location>
</feature>
<evidence type="ECO:0000313" key="13">
    <source>
        <dbReference type="EMBL" id="KAF2796011.1"/>
    </source>
</evidence>
<dbReference type="GO" id="GO:0016192">
    <property type="term" value="P:vesicle-mediated transport"/>
    <property type="evidence" value="ECO:0007669"/>
    <property type="project" value="UniProtKB-KW"/>
</dbReference>
<dbReference type="Pfam" id="PF01713">
    <property type="entry name" value="Smr"/>
    <property type="match status" value="1"/>
</dbReference>
<dbReference type="SMART" id="SM01162">
    <property type="entry name" value="DUF1771"/>
    <property type="match status" value="1"/>
</dbReference>